<dbReference type="PROSITE" id="PS01159">
    <property type="entry name" value="WW_DOMAIN_1"/>
    <property type="match status" value="1"/>
</dbReference>
<evidence type="ECO:0000259" key="2">
    <source>
        <dbReference type="PROSITE" id="PS50020"/>
    </source>
</evidence>
<evidence type="ECO:0000256" key="1">
    <source>
        <dbReference type="SAM" id="MobiDB-lite"/>
    </source>
</evidence>
<dbReference type="AlphaFoldDB" id="A0A7S0KRR2"/>
<accession>A0A7S0KRR2</accession>
<dbReference type="InterPro" id="IPR036020">
    <property type="entry name" value="WW_dom_sf"/>
</dbReference>
<dbReference type="SMART" id="SM00456">
    <property type="entry name" value="WW"/>
    <property type="match status" value="1"/>
</dbReference>
<gene>
    <name evidence="3" type="ORF">MSP1404_LOCUS8108</name>
</gene>
<evidence type="ECO:0000313" key="3">
    <source>
        <dbReference type="EMBL" id="CAD8590704.1"/>
    </source>
</evidence>
<dbReference type="SUPFAM" id="SSF51045">
    <property type="entry name" value="WW domain"/>
    <property type="match status" value="1"/>
</dbReference>
<dbReference type="PANTHER" id="PTHR47852">
    <property type="entry name" value="OS06G0298400 PROTEIN"/>
    <property type="match status" value="1"/>
</dbReference>
<reference evidence="3" key="1">
    <citation type="submission" date="2021-01" db="EMBL/GenBank/DDBJ databases">
        <authorList>
            <person name="Corre E."/>
            <person name="Pelletier E."/>
            <person name="Niang G."/>
            <person name="Scheremetjew M."/>
            <person name="Finn R."/>
            <person name="Kale V."/>
            <person name="Holt S."/>
            <person name="Cochrane G."/>
            <person name="Meng A."/>
            <person name="Brown T."/>
            <person name="Cohen L."/>
        </authorList>
    </citation>
    <scope>NUCLEOTIDE SEQUENCE</scope>
    <source>
        <strain evidence="3">CCMP494</strain>
    </source>
</reference>
<protein>
    <recommendedName>
        <fullName evidence="2">WW domain-containing protein</fullName>
    </recommendedName>
</protein>
<feature type="region of interest" description="Disordered" evidence="1">
    <location>
        <begin position="1"/>
        <end position="33"/>
    </location>
</feature>
<organism evidence="3">
    <name type="scientific">Micromonas pusilla</name>
    <name type="common">Picoplanktonic green alga</name>
    <name type="synonym">Chromulina pusilla</name>
    <dbReference type="NCBI Taxonomy" id="38833"/>
    <lineage>
        <taxon>Eukaryota</taxon>
        <taxon>Viridiplantae</taxon>
        <taxon>Chlorophyta</taxon>
        <taxon>Mamiellophyceae</taxon>
        <taxon>Mamiellales</taxon>
        <taxon>Mamiellaceae</taxon>
        <taxon>Micromonas</taxon>
    </lineage>
</organism>
<dbReference type="Pfam" id="PF00397">
    <property type="entry name" value="WW"/>
    <property type="match status" value="1"/>
</dbReference>
<feature type="domain" description="WW" evidence="2">
    <location>
        <begin position="99"/>
        <end position="131"/>
    </location>
</feature>
<dbReference type="InterPro" id="IPR001202">
    <property type="entry name" value="WW_dom"/>
</dbReference>
<sequence>MAARRRHELERWKENAARGAAGGDNPNFTPTVGDWRERVVLARRRREREEAEARLVEGGPDRSAKSAANPPQSETATHTTAAADAAALAAGVDLAAASAALPANWRAFYDASSGEVYYGNSTTGETSWERP</sequence>
<dbReference type="PANTHER" id="PTHR47852:SF2">
    <property type="entry name" value="WW DOMAIN-CONTAINING PROTEIN"/>
    <property type="match status" value="1"/>
</dbReference>
<name>A0A7S0KRR2_MICPS</name>
<feature type="compositionally biased region" description="Basic and acidic residues" evidence="1">
    <location>
        <begin position="7"/>
        <end position="16"/>
    </location>
</feature>
<dbReference type="PROSITE" id="PS50020">
    <property type="entry name" value="WW_DOMAIN_2"/>
    <property type="match status" value="1"/>
</dbReference>
<dbReference type="EMBL" id="HBEV01010529">
    <property type="protein sequence ID" value="CAD8590704.1"/>
    <property type="molecule type" value="Transcribed_RNA"/>
</dbReference>
<dbReference type="Gene3D" id="2.20.70.10">
    <property type="match status" value="1"/>
</dbReference>
<feature type="region of interest" description="Disordered" evidence="1">
    <location>
        <begin position="46"/>
        <end position="80"/>
    </location>
</feature>
<proteinExistence type="predicted"/>
<feature type="compositionally biased region" description="Basic and acidic residues" evidence="1">
    <location>
        <begin position="47"/>
        <end position="64"/>
    </location>
</feature>
<dbReference type="CDD" id="cd00201">
    <property type="entry name" value="WW"/>
    <property type="match status" value="1"/>
</dbReference>